<accession>A0A9D7QJ97</accession>
<evidence type="ECO:0000313" key="1">
    <source>
        <dbReference type="EMBL" id="MBK8891049.1"/>
    </source>
</evidence>
<protein>
    <recommendedName>
        <fullName evidence="3">Right handed beta helix domain-containing protein</fullName>
    </recommendedName>
</protein>
<proteinExistence type="predicted"/>
<sequence length="358" mass="38649">MVVGPRERITTITEAGKLARDGEVIEIRPGDYRGQPAVWSQNDLTIRGSGARPVMLADGKSAEGKAIWVVRGNNVQIENVEFRGARAAAGNGAGIRFERGSLVVRRCAFFDNENGILTANLPEMTLAVVDSEFGAAPRQSGNLKHLLYVGAIGRFTLTGSRFQQGYLGHLVKSRARENHVRYNLLVDGDDGRASYELEFPNGGIAYVVGNVIGQSAGTDNTVLISYGAEGQRWVENGLYMAHNTLLNDAYTGDLLKVWSERFPGGVDVWAINNLASGHGDFHPPAQGRYEGNRTVSRNELIDYGGIALRLTSHSPLRGEVRVPGDARGIDLSPTAEFVFPAGSRAIRLTSSLAPGAFQ</sequence>
<dbReference type="AlphaFoldDB" id="A0A9D7QJ97"/>
<dbReference type="InterPro" id="IPR012334">
    <property type="entry name" value="Pectin_lyas_fold"/>
</dbReference>
<evidence type="ECO:0008006" key="3">
    <source>
        <dbReference type="Google" id="ProtNLM"/>
    </source>
</evidence>
<dbReference type="Gene3D" id="2.160.20.10">
    <property type="entry name" value="Single-stranded right-handed beta-helix, Pectin lyase-like"/>
    <property type="match status" value="1"/>
</dbReference>
<dbReference type="SUPFAM" id="SSF51126">
    <property type="entry name" value="Pectin lyase-like"/>
    <property type="match status" value="1"/>
</dbReference>
<dbReference type="Proteomes" id="UP000808146">
    <property type="component" value="Unassembled WGS sequence"/>
</dbReference>
<reference evidence="1" key="1">
    <citation type="submission" date="2020-10" db="EMBL/GenBank/DDBJ databases">
        <title>Connecting structure to function with the recovery of over 1000 high-quality activated sludge metagenome-assembled genomes encoding full-length rRNA genes using long-read sequencing.</title>
        <authorList>
            <person name="Singleton C.M."/>
            <person name="Petriglieri F."/>
            <person name="Kristensen J.M."/>
            <person name="Kirkegaard R.H."/>
            <person name="Michaelsen T.Y."/>
            <person name="Andersen M.H."/>
            <person name="Karst S.M."/>
            <person name="Dueholm M.S."/>
            <person name="Nielsen P.H."/>
            <person name="Albertsen M."/>
        </authorList>
    </citation>
    <scope>NUCLEOTIDE SEQUENCE</scope>
    <source>
        <strain evidence="1">OdNE_18-Q3-R46-58_BAT3C.305</strain>
    </source>
</reference>
<comment type="caution">
    <text evidence="1">The sequence shown here is derived from an EMBL/GenBank/DDBJ whole genome shotgun (WGS) entry which is preliminary data.</text>
</comment>
<evidence type="ECO:0000313" key="2">
    <source>
        <dbReference type="Proteomes" id="UP000808146"/>
    </source>
</evidence>
<organism evidence="1 2">
    <name type="scientific">Candidatus Dechloromonas phosphorivorans</name>
    <dbReference type="NCBI Taxonomy" id="2899244"/>
    <lineage>
        <taxon>Bacteria</taxon>
        <taxon>Pseudomonadati</taxon>
        <taxon>Pseudomonadota</taxon>
        <taxon>Betaproteobacteria</taxon>
        <taxon>Rhodocyclales</taxon>
        <taxon>Azonexaceae</taxon>
        <taxon>Dechloromonas</taxon>
    </lineage>
</organism>
<name>A0A9D7QJ97_9RHOO</name>
<dbReference type="InterPro" id="IPR011050">
    <property type="entry name" value="Pectin_lyase_fold/virulence"/>
</dbReference>
<dbReference type="EMBL" id="JADKBR010000016">
    <property type="protein sequence ID" value="MBK8891049.1"/>
    <property type="molecule type" value="Genomic_DNA"/>
</dbReference>
<gene>
    <name evidence="1" type="ORF">IPN75_12045</name>
</gene>